<keyword evidence="1" id="KW-0614">Plasmid</keyword>
<geneLocation type="plasmid" evidence="1">
    <name>unnamed</name>
</geneLocation>
<sequence>MERANLIVDVVDCNLEGNAKNGPIRKAFNAKCNVGGVQQFFNISAKDRAYYALKTRVIAYREELEDAYNHFNLGELFFSIPFKQISPDLTVSDKQDKIYAGLGYDVEAIKQLGRLFNKLDLNIPHFINTDVDIAYSLLAILNNIVDYAKTVINYYLSDENLIQIKSNKDEARITEIYTHLEEFIDIRENCISKIKSQIASLESRITRESVLSGIKQIVDNEGEIGKAVSLMGIIAVTIWSLS</sequence>
<dbReference type="AlphaFoldDB" id="W5SAJ2"/>
<dbReference type="HOGENOM" id="CLU_1114148_0_0_12"/>
<gene>
    <name evidence="1" type="ORF">BHY_1026</name>
</gene>
<reference evidence="1" key="1">
    <citation type="submission" date="2013-02" db="EMBL/GenBank/DDBJ databases">
        <title>Comparative genomics of Borrelia species.</title>
        <authorList>
            <person name="Schwan T.G."/>
            <person name="Raffel S.J."/>
            <person name="Porcella S.F."/>
        </authorList>
    </citation>
    <scope>NUCLEOTIDE SEQUENCE</scope>
    <source>
        <strain evidence="1">YOR</strain>
        <plasmid evidence="1">unnamed</plasmid>
    </source>
</reference>
<proteinExistence type="predicted"/>
<evidence type="ECO:0000313" key="1">
    <source>
        <dbReference type="EMBL" id="AHH03977.1"/>
    </source>
</evidence>
<protein>
    <submittedName>
        <fullName evidence="1">Uncharacterized protein</fullName>
    </submittedName>
</protein>
<accession>W5SAJ2</accession>
<organism evidence="1">
    <name type="scientific">Borrelia nietonii YOR</name>
    <dbReference type="NCBI Taxonomy" id="1293576"/>
    <lineage>
        <taxon>Bacteria</taxon>
        <taxon>Pseudomonadati</taxon>
        <taxon>Spirochaetota</taxon>
        <taxon>Spirochaetia</taxon>
        <taxon>Spirochaetales</taxon>
        <taxon>Borreliaceae</taxon>
        <taxon>Borrelia</taxon>
        <taxon>Borrelia nietonii</taxon>
    </lineage>
</organism>
<dbReference type="RefSeq" id="WP_025400283.1">
    <property type="nucleotide sequence ID" value="NZ_CP004154.1"/>
</dbReference>
<dbReference type="EMBL" id="CP004154">
    <property type="protein sequence ID" value="AHH03977.1"/>
    <property type="molecule type" value="Genomic_DNA"/>
</dbReference>
<dbReference type="Gene3D" id="1.10.3160.10">
    <property type="entry name" value="Bbcrasp-1"/>
    <property type="match status" value="1"/>
</dbReference>
<name>W5SAJ2_9SPIR</name>